<dbReference type="Pfam" id="PF03992">
    <property type="entry name" value="ABM"/>
    <property type="match status" value="1"/>
</dbReference>
<dbReference type="EMBL" id="NEXX01000002">
    <property type="protein sequence ID" value="OUY07354.1"/>
    <property type="molecule type" value="Genomic_DNA"/>
</dbReference>
<organism evidence="2 3">
    <name type="scientific">Acinetobacter populi</name>
    <dbReference type="NCBI Taxonomy" id="1582270"/>
    <lineage>
        <taxon>Bacteria</taxon>
        <taxon>Pseudomonadati</taxon>
        <taxon>Pseudomonadota</taxon>
        <taxon>Gammaproteobacteria</taxon>
        <taxon>Moraxellales</taxon>
        <taxon>Moraxellaceae</taxon>
        <taxon>Acinetobacter</taxon>
    </lineage>
</organism>
<dbReference type="AlphaFoldDB" id="A0A1Z9YYQ1"/>
<dbReference type="RefSeq" id="WP_087619907.1">
    <property type="nucleotide sequence ID" value="NZ_NEXX01000002.1"/>
</dbReference>
<proteinExistence type="predicted"/>
<dbReference type="PROSITE" id="PS51725">
    <property type="entry name" value="ABM"/>
    <property type="match status" value="1"/>
</dbReference>
<feature type="domain" description="ABM" evidence="1">
    <location>
        <begin position="2"/>
        <end position="91"/>
    </location>
</feature>
<comment type="caution">
    <text evidence="2">The sequence shown here is derived from an EMBL/GenBank/DDBJ whole genome shotgun (WGS) entry which is preliminary data.</text>
</comment>
<dbReference type="PANTHER" id="PTHR33336">
    <property type="entry name" value="QUINOL MONOOXYGENASE YGIN-RELATED"/>
    <property type="match status" value="1"/>
</dbReference>
<dbReference type="InterPro" id="IPR011008">
    <property type="entry name" value="Dimeric_a/b-barrel"/>
</dbReference>
<accession>A0A1Z9YYQ1</accession>
<name>A0A1Z9YYQ1_9GAMM</name>
<evidence type="ECO:0000313" key="3">
    <source>
        <dbReference type="Proteomes" id="UP000196536"/>
    </source>
</evidence>
<evidence type="ECO:0000259" key="1">
    <source>
        <dbReference type="PROSITE" id="PS51725"/>
    </source>
</evidence>
<reference evidence="2 3" key="1">
    <citation type="submission" date="2017-05" db="EMBL/GenBank/DDBJ databases">
        <title>Acinetobacter populi ANC 5415 (= PBJ7), whole genome shotgun sequencing project.</title>
        <authorList>
            <person name="Nemec A."/>
            <person name="Radolfova-Krizova L."/>
        </authorList>
    </citation>
    <scope>NUCLEOTIDE SEQUENCE [LARGE SCALE GENOMIC DNA]</scope>
    <source>
        <strain evidence="2 3">PBJ7</strain>
    </source>
</reference>
<dbReference type="InterPro" id="IPR007138">
    <property type="entry name" value="ABM_dom"/>
</dbReference>
<dbReference type="Gene3D" id="3.30.70.100">
    <property type="match status" value="1"/>
</dbReference>
<evidence type="ECO:0000313" key="2">
    <source>
        <dbReference type="EMBL" id="OUY07354.1"/>
    </source>
</evidence>
<dbReference type="OrthoDB" id="9812192at2"/>
<dbReference type="SUPFAM" id="SSF54909">
    <property type="entry name" value="Dimeric alpha+beta barrel"/>
    <property type="match status" value="1"/>
</dbReference>
<dbReference type="PANTHER" id="PTHR33336:SF3">
    <property type="entry name" value="ABM DOMAIN-CONTAINING PROTEIN"/>
    <property type="match status" value="1"/>
</dbReference>
<protein>
    <recommendedName>
        <fullName evidence="1">ABM domain-containing protein</fullName>
    </recommendedName>
</protein>
<sequence length="94" mass="11213">MIVLNVFLKVKPNARQHFLELFHEVIEESRKEAGNLHYQMAEDILQENTFLLIEHWKDEQAIEFHHTTPHWDKLVSSIDDYLAAPTVLKQYQQN</sequence>
<dbReference type="InterPro" id="IPR050744">
    <property type="entry name" value="AI-2_Isomerase_LsrG"/>
</dbReference>
<dbReference type="GO" id="GO:0003824">
    <property type="term" value="F:catalytic activity"/>
    <property type="evidence" value="ECO:0007669"/>
    <property type="project" value="TreeGrafter"/>
</dbReference>
<dbReference type="Proteomes" id="UP000196536">
    <property type="component" value="Unassembled WGS sequence"/>
</dbReference>
<gene>
    <name evidence="2" type="ORF">CAP51_06205</name>
</gene>
<keyword evidence="3" id="KW-1185">Reference proteome</keyword>